<evidence type="ECO:0000256" key="2">
    <source>
        <dbReference type="ARBA" id="ARBA00022771"/>
    </source>
</evidence>
<evidence type="ECO:0000256" key="5">
    <source>
        <dbReference type="SAM" id="Coils"/>
    </source>
</evidence>
<keyword evidence="2 4" id="KW-0863">Zinc-finger</keyword>
<gene>
    <name evidence="7" type="ORF">H5410_039481</name>
</gene>
<feature type="coiled-coil region" evidence="5">
    <location>
        <begin position="204"/>
        <end position="245"/>
    </location>
</feature>
<keyword evidence="1" id="KW-0479">Metal-binding</keyword>
<dbReference type="CDD" id="cd16649">
    <property type="entry name" value="mRING-HC-C3HC5_CGRF1-like"/>
    <property type="match status" value="1"/>
</dbReference>
<keyword evidence="5" id="KW-0175">Coiled coil</keyword>
<proteinExistence type="predicted"/>
<accession>A0A9J5XNB6</accession>
<reference evidence="7 8" key="1">
    <citation type="submission" date="2020-09" db="EMBL/GenBank/DDBJ databases">
        <title>De no assembly of potato wild relative species, Solanum commersonii.</title>
        <authorList>
            <person name="Cho K."/>
        </authorList>
    </citation>
    <scope>NUCLEOTIDE SEQUENCE [LARGE SCALE GENOMIC DNA]</scope>
    <source>
        <strain evidence="7">LZ3.2</strain>
        <tissue evidence="7">Leaf</tissue>
    </source>
</reference>
<evidence type="ECO:0000256" key="3">
    <source>
        <dbReference type="ARBA" id="ARBA00022833"/>
    </source>
</evidence>
<protein>
    <recommendedName>
        <fullName evidence="6">RING-type domain-containing protein</fullName>
    </recommendedName>
</protein>
<dbReference type="Pfam" id="PF13920">
    <property type="entry name" value="zf-C3HC4_3"/>
    <property type="match status" value="1"/>
</dbReference>
<dbReference type="GO" id="GO:0004842">
    <property type="term" value="F:ubiquitin-protein transferase activity"/>
    <property type="evidence" value="ECO:0007669"/>
    <property type="project" value="TreeGrafter"/>
</dbReference>
<dbReference type="GO" id="GO:0008270">
    <property type="term" value="F:zinc ion binding"/>
    <property type="evidence" value="ECO:0007669"/>
    <property type="project" value="UniProtKB-KW"/>
</dbReference>
<feature type="domain" description="RING-type" evidence="6">
    <location>
        <begin position="303"/>
        <end position="338"/>
    </location>
</feature>
<dbReference type="OrthoDB" id="1711136at2759"/>
<dbReference type="PROSITE" id="PS50089">
    <property type="entry name" value="ZF_RING_2"/>
    <property type="match status" value="1"/>
</dbReference>
<dbReference type="Proteomes" id="UP000824120">
    <property type="component" value="Chromosome 8"/>
</dbReference>
<dbReference type="AlphaFoldDB" id="A0A9J5XNB6"/>
<evidence type="ECO:0000256" key="1">
    <source>
        <dbReference type="ARBA" id="ARBA00022723"/>
    </source>
</evidence>
<keyword evidence="3" id="KW-0862">Zinc</keyword>
<dbReference type="InterPro" id="IPR001841">
    <property type="entry name" value="Znf_RING"/>
</dbReference>
<evidence type="ECO:0000313" key="8">
    <source>
        <dbReference type="Proteomes" id="UP000824120"/>
    </source>
</evidence>
<dbReference type="PANTHER" id="PTHR42647:SF34">
    <property type="entry name" value="BOI-RELATED E3 UBIQUITIN-PROTEIN LIGASE 1-LIKE ISOFORM X1"/>
    <property type="match status" value="1"/>
</dbReference>
<name>A0A9J5XNB6_SOLCO</name>
<evidence type="ECO:0000256" key="4">
    <source>
        <dbReference type="PROSITE-ProRule" id="PRU00175"/>
    </source>
</evidence>
<dbReference type="EMBL" id="JACXVP010000008">
    <property type="protein sequence ID" value="KAG5588967.1"/>
    <property type="molecule type" value="Genomic_DNA"/>
</dbReference>
<evidence type="ECO:0000259" key="6">
    <source>
        <dbReference type="PROSITE" id="PS50089"/>
    </source>
</evidence>
<dbReference type="InterPro" id="IPR013083">
    <property type="entry name" value="Znf_RING/FYVE/PHD"/>
</dbReference>
<keyword evidence="8" id="KW-1185">Reference proteome</keyword>
<dbReference type="PIRSF" id="PIRSF036836">
    <property type="entry name" value="RNase_bind_SBP1"/>
    <property type="match status" value="1"/>
</dbReference>
<evidence type="ECO:0000313" key="7">
    <source>
        <dbReference type="EMBL" id="KAG5588967.1"/>
    </source>
</evidence>
<dbReference type="FunFam" id="3.30.40.10:FF:000239">
    <property type="entry name" value="probable BOI-related E3 ubiquitin-protein ligase 2"/>
    <property type="match status" value="1"/>
</dbReference>
<dbReference type="Gene3D" id="3.30.40.10">
    <property type="entry name" value="Zinc/RING finger domain, C3HC4 (zinc finger)"/>
    <property type="match status" value="1"/>
</dbReference>
<organism evidence="7 8">
    <name type="scientific">Solanum commersonii</name>
    <name type="common">Commerson's wild potato</name>
    <name type="synonym">Commerson's nightshade</name>
    <dbReference type="NCBI Taxonomy" id="4109"/>
    <lineage>
        <taxon>Eukaryota</taxon>
        <taxon>Viridiplantae</taxon>
        <taxon>Streptophyta</taxon>
        <taxon>Embryophyta</taxon>
        <taxon>Tracheophyta</taxon>
        <taxon>Spermatophyta</taxon>
        <taxon>Magnoliopsida</taxon>
        <taxon>eudicotyledons</taxon>
        <taxon>Gunneridae</taxon>
        <taxon>Pentapetalae</taxon>
        <taxon>asterids</taxon>
        <taxon>lamiids</taxon>
        <taxon>Solanales</taxon>
        <taxon>Solanaceae</taxon>
        <taxon>Solanoideae</taxon>
        <taxon>Solaneae</taxon>
        <taxon>Solanum</taxon>
    </lineage>
</organism>
<dbReference type="PANTHER" id="PTHR42647">
    <property type="entry name" value="SBP (S-RIBONUCLEASE BINDING PROTEIN) FAMILY PROTEIN"/>
    <property type="match status" value="1"/>
</dbReference>
<comment type="caution">
    <text evidence="7">The sequence shown here is derived from an EMBL/GenBank/DDBJ whole genome shotgun (WGS) entry which is preliminary data.</text>
</comment>
<sequence>MAVQAQYPSNVLFLNRSVQEGKSQIGNNYSSFVLVQTQQQQQQQSGVFGEESFLDPTQMLFNPAVEANSRKRRREHTLATTTTTETRNPLMSIQSQHQLINLTQLHNNNSSQHQHQQHTNIVSTGLQLAFGDQLHHHHHQQQHSVSHLSLHHQSSTITDDFLASHIKQQQHEIDHFLQLQGEQLKRTLEEKRKRHYHALIGAVEESTAKRLKEKETEVEKASRRNTELEARASQLIEEARAWQVKVCEQEVTAATLQAQLQQAMVNGGGMSPPEGNGGGEAEDAESVYVDPDRVVESTGRPSCKGCRKRFASVVLLPCRHLCLCIECDVVAQSCPLCRSIRTSSVEVFLC</sequence>